<organism evidence="1 2">
    <name type="scientific">Pochonia chlamydosporia 170</name>
    <dbReference type="NCBI Taxonomy" id="1380566"/>
    <lineage>
        <taxon>Eukaryota</taxon>
        <taxon>Fungi</taxon>
        <taxon>Dikarya</taxon>
        <taxon>Ascomycota</taxon>
        <taxon>Pezizomycotina</taxon>
        <taxon>Sordariomycetes</taxon>
        <taxon>Hypocreomycetidae</taxon>
        <taxon>Hypocreales</taxon>
        <taxon>Clavicipitaceae</taxon>
        <taxon>Pochonia</taxon>
    </lineage>
</organism>
<dbReference type="RefSeq" id="XP_018141500.1">
    <property type="nucleotide sequence ID" value="XM_018293928.1"/>
</dbReference>
<evidence type="ECO:0000313" key="2">
    <source>
        <dbReference type="Proteomes" id="UP000078397"/>
    </source>
</evidence>
<dbReference type="KEGG" id="pchm:VFPPC_16175"/>
<evidence type="ECO:0000313" key="1">
    <source>
        <dbReference type="EMBL" id="OAQ64186.1"/>
    </source>
</evidence>
<proteinExistence type="predicted"/>
<dbReference type="AlphaFoldDB" id="A0A179FF86"/>
<gene>
    <name evidence="1" type="ORF">VFPPC_16175</name>
</gene>
<accession>A0A179FF86</accession>
<reference evidence="1 2" key="1">
    <citation type="journal article" date="2016" name="PLoS Pathog.">
        <title>Biosynthesis of antibiotic leucinostatins in bio-control fungus Purpureocillium lilacinum and their inhibition on phytophthora revealed by genome mining.</title>
        <authorList>
            <person name="Wang G."/>
            <person name="Liu Z."/>
            <person name="Lin R."/>
            <person name="Li E."/>
            <person name="Mao Z."/>
            <person name="Ling J."/>
            <person name="Yang Y."/>
            <person name="Yin W.B."/>
            <person name="Xie B."/>
        </authorList>
    </citation>
    <scope>NUCLEOTIDE SEQUENCE [LARGE SCALE GENOMIC DNA]</scope>
    <source>
        <strain evidence="1">170</strain>
    </source>
</reference>
<sequence length="139" mass="15255">MIDWINERFVRAVRGLECWASTSRGEGSGFTKAMARRGSVGAPVEKSMSSLKVRSYRNKGSREDEAVGFSVPRSAVANRALSAMPMDIAKSERTPRPYGGDSNDKLLELIVQLFLRLLNFQFVENSASSTRAVPVSAVL</sequence>
<dbReference type="GeneID" id="28857922"/>
<name>A0A179FF86_METCM</name>
<keyword evidence="2" id="KW-1185">Reference proteome</keyword>
<dbReference type="EMBL" id="LSBJ02000005">
    <property type="protein sequence ID" value="OAQ64186.1"/>
    <property type="molecule type" value="Genomic_DNA"/>
</dbReference>
<protein>
    <submittedName>
        <fullName evidence="1">Uncharacterized protein</fullName>
    </submittedName>
</protein>
<comment type="caution">
    <text evidence="1">The sequence shown here is derived from an EMBL/GenBank/DDBJ whole genome shotgun (WGS) entry which is preliminary data.</text>
</comment>
<dbReference type="Proteomes" id="UP000078397">
    <property type="component" value="Unassembled WGS sequence"/>
</dbReference>